<evidence type="ECO:0000313" key="2">
    <source>
        <dbReference type="EMBL" id="SET84649.1"/>
    </source>
</evidence>
<sequence length="180" mass="19694">MLKPAANNLNPSPCAPFSVYDEYPELPTAIKQAEQGATARAMADFTRRTTRLAFVIALGLLLLSLALSAAMGFRAVTRSQANYSAFRSDLSRFASTDSSILELRSIDAGTYTVYLDSAYWENAASTERAAYCESLNSAVNSLCHEYNLLGRSEQAKLYYYDQDGAMLAAPGDDLQSVLMR</sequence>
<accession>A0A1I0HL19</accession>
<dbReference type="Proteomes" id="UP000198508">
    <property type="component" value="Unassembled WGS sequence"/>
</dbReference>
<organism evidence="2 3">
    <name type="scientific">Enterocloster lavalensis</name>
    <dbReference type="NCBI Taxonomy" id="460384"/>
    <lineage>
        <taxon>Bacteria</taxon>
        <taxon>Bacillati</taxon>
        <taxon>Bacillota</taxon>
        <taxon>Clostridia</taxon>
        <taxon>Lachnospirales</taxon>
        <taxon>Lachnospiraceae</taxon>
        <taxon>Enterocloster</taxon>
    </lineage>
</organism>
<dbReference type="RefSeq" id="WP_092365606.1">
    <property type="nucleotide sequence ID" value="NZ_CABJCG010000003.1"/>
</dbReference>
<reference evidence="3" key="1">
    <citation type="submission" date="2016-10" db="EMBL/GenBank/DDBJ databases">
        <authorList>
            <person name="Varghese N."/>
            <person name="Submissions S."/>
        </authorList>
    </citation>
    <scope>NUCLEOTIDE SEQUENCE [LARGE SCALE GENOMIC DNA]</scope>
    <source>
        <strain evidence="3">NLAE-zl-G277</strain>
    </source>
</reference>
<gene>
    <name evidence="2" type="ORF">SAMN05216313_116108</name>
</gene>
<keyword evidence="1" id="KW-1133">Transmembrane helix</keyword>
<proteinExistence type="predicted"/>
<dbReference type="GeneID" id="93277384"/>
<dbReference type="AlphaFoldDB" id="A0A1I0HL19"/>
<keyword evidence="3" id="KW-1185">Reference proteome</keyword>
<name>A0A1I0HL19_9FIRM</name>
<keyword evidence="1" id="KW-0472">Membrane</keyword>
<evidence type="ECO:0000256" key="1">
    <source>
        <dbReference type="SAM" id="Phobius"/>
    </source>
</evidence>
<feature type="transmembrane region" description="Helical" evidence="1">
    <location>
        <begin position="52"/>
        <end position="73"/>
    </location>
</feature>
<keyword evidence="1" id="KW-0812">Transmembrane</keyword>
<dbReference type="EMBL" id="FOIM01000016">
    <property type="protein sequence ID" value="SET84649.1"/>
    <property type="molecule type" value="Genomic_DNA"/>
</dbReference>
<protein>
    <submittedName>
        <fullName evidence="2">Uncharacterized protein</fullName>
    </submittedName>
</protein>
<evidence type="ECO:0000313" key="3">
    <source>
        <dbReference type="Proteomes" id="UP000198508"/>
    </source>
</evidence>